<dbReference type="PANTHER" id="PTHR38340">
    <property type="entry name" value="S-LAYER PROTEIN"/>
    <property type="match status" value="1"/>
</dbReference>
<dbReference type="InterPro" id="IPR018511">
    <property type="entry name" value="Hemolysin-typ_Ca-bd_CS"/>
</dbReference>
<comment type="subcellular location">
    <subcellularLocation>
        <location evidence="1">Secreted</location>
    </subcellularLocation>
</comment>
<dbReference type="GO" id="GO:0005509">
    <property type="term" value="F:calcium ion binding"/>
    <property type="evidence" value="ECO:0007669"/>
    <property type="project" value="InterPro"/>
</dbReference>
<dbReference type="EMBL" id="CYSA01000027">
    <property type="protein sequence ID" value="CUH68241.1"/>
    <property type="molecule type" value="Genomic_DNA"/>
</dbReference>
<evidence type="ECO:0000256" key="1">
    <source>
        <dbReference type="ARBA" id="ARBA00004613"/>
    </source>
</evidence>
<dbReference type="STRING" id="53501.SAMN04488043_104339"/>
<dbReference type="RefSeq" id="WP_233487554.1">
    <property type="nucleotide sequence ID" value="NZ_CP051181.1"/>
</dbReference>
<dbReference type="Gene3D" id="2.150.10.10">
    <property type="entry name" value="Serralysin-like metalloprotease, C-terminal"/>
    <property type="match status" value="3"/>
</dbReference>
<dbReference type="PANTHER" id="PTHR38340:SF1">
    <property type="entry name" value="S-LAYER PROTEIN"/>
    <property type="match status" value="1"/>
</dbReference>
<accession>A0A0P1FJQ4</accession>
<proteinExistence type="predicted"/>
<dbReference type="AlphaFoldDB" id="A0A0P1FJQ4"/>
<dbReference type="PRINTS" id="PR00313">
    <property type="entry name" value="CABNDNGRPT"/>
</dbReference>
<dbReference type="SUPFAM" id="SSF51120">
    <property type="entry name" value="beta-Roll"/>
    <property type="match status" value="1"/>
</dbReference>
<evidence type="ECO:0000313" key="4">
    <source>
        <dbReference type="EMBL" id="CUH68241.1"/>
    </source>
</evidence>
<keyword evidence="5" id="KW-1185">Reference proteome</keyword>
<feature type="region of interest" description="Disordered" evidence="3">
    <location>
        <begin position="174"/>
        <end position="194"/>
    </location>
</feature>
<dbReference type="Proteomes" id="UP000051587">
    <property type="component" value="Unassembled WGS sequence"/>
</dbReference>
<reference evidence="4 5" key="1">
    <citation type="submission" date="2015-09" db="EMBL/GenBank/DDBJ databases">
        <authorList>
            <consortium name="Swine Surveillance"/>
        </authorList>
    </citation>
    <scope>NUCLEOTIDE SEQUENCE [LARGE SCALE GENOMIC DNA]</scope>
    <source>
        <strain evidence="4 5">CECT 4357</strain>
    </source>
</reference>
<dbReference type="PROSITE" id="PS00330">
    <property type="entry name" value="HEMOLYSIN_CALCIUM"/>
    <property type="match status" value="2"/>
</dbReference>
<keyword evidence="2" id="KW-0964">Secreted</keyword>
<name>A0A0P1FJQ4_THAGE</name>
<evidence type="ECO:0000313" key="5">
    <source>
        <dbReference type="Proteomes" id="UP000051587"/>
    </source>
</evidence>
<organism evidence="4 5">
    <name type="scientific">Thalassovita gelatinovora</name>
    <name type="common">Thalassobius gelatinovorus</name>
    <dbReference type="NCBI Taxonomy" id="53501"/>
    <lineage>
        <taxon>Bacteria</taxon>
        <taxon>Pseudomonadati</taxon>
        <taxon>Pseudomonadota</taxon>
        <taxon>Alphaproteobacteria</taxon>
        <taxon>Rhodobacterales</taxon>
        <taxon>Roseobacteraceae</taxon>
        <taxon>Thalassovita</taxon>
    </lineage>
</organism>
<dbReference type="InterPro" id="IPR050557">
    <property type="entry name" value="RTX_toxin/Mannuronan_C5-epim"/>
</dbReference>
<evidence type="ECO:0000256" key="2">
    <source>
        <dbReference type="ARBA" id="ARBA00022525"/>
    </source>
</evidence>
<sequence>MTVSFLYDAHVYTQRFNADWSESTSTYAYGPVTIEVPDDELMFEIDQWGGLDGDALADHTLLYTGVTEGQVASLSFDNPVSINHVTHGEGLVTDVMQIDVHIRGAEDAVIGFDTVYIYLDGDPLPEFDTPEAFDAWVMASTGWFTAPESGPYAAGATASWGDFDTPTEILGTDSDDRLEGTAGSDTIRGGDGNDTLIGNDGDDTLIGGESENDLRDVIYGGDGDDSIDGGYGNDELRGDDGSDTIIGGYGVDTVIGMAGDDALTGQAWSDLLYGGDGDDFLNGGFGYDRVNGGTGADRFYHLGVYDHGSDWVQDYTAADGDVLVFGQAGATADQFQINLTETANAGVAGVEEAFVIYRPTGQIMWALVDGGAQDEINLVLDGVTHDLLA</sequence>
<dbReference type="InterPro" id="IPR001343">
    <property type="entry name" value="Hemolysn_Ca-bd"/>
</dbReference>
<dbReference type="GO" id="GO:0005576">
    <property type="term" value="C:extracellular region"/>
    <property type="evidence" value="ECO:0007669"/>
    <property type="project" value="UniProtKB-SubCell"/>
</dbReference>
<dbReference type="InterPro" id="IPR011049">
    <property type="entry name" value="Serralysin-like_metalloprot_C"/>
</dbReference>
<dbReference type="Pfam" id="PF00353">
    <property type="entry name" value="HemolysinCabind"/>
    <property type="match status" value="3"/>
</dbReference>
<evidence type="ECO:0000256" key="3">
    <source>
        <dbReference type="SAM" id="MobiDB-lite"/>
    </source>
</evidence>
<gene>
    <name evidence="4" type="primary">apxIA_4</name>
    <name evidence="4" type="ORF">TG4357_03468</name>
</gene>
<protein>
    <submittedName>
        <fullName evidence="4">Hemolysin IA</fullName>
    </submittedName>
</protein>